<evidence type="ECO:0000256" key="6">
    <source>
        <dbReference type="ARBA" id="ARBA00023316"/>
    </source>
</evidence>
<name>A0A2W5BHW6_9SPHN</name>
<dbReference type="GO" id="GO:0005576">
    <property type="term" value="C:extracellular region"/>
    <property type="evidence" value="ECO:0007669"/>
    <property type="project" value="TreeGrafter"/>
</dbReference>
<dbReference type="PANTHER" id="PTHR30582">
    <property type="entry name" value="L,D-TRANSPEPTIDASE"/>
    <property type="match status" value="1"/>
</dbReference>
<proteinExistence type="inferred from homology"/>
<dbReference type="GO" id="GO:0018104">
    <property type="term" value="P:peptidoglycan-protein cross-linking"/>
    <property type="evidence" value="ECO:0007669"/>
    <property type="project" value="TreeGrafter"/>
</dbReference>
<reference evidence="10 11" key="1">
    <citation type="submission" date="2017-08" db="EMBL/GenBank/DDBJ databases">
        <title>Infants hospitalized years apart are colonized by the same room-sourced microbial strains.</title>
        <authorList>
            <person name="Brooks B."/>
            <person name="Olm M.R."/>
            <person name="Firek B.A."/>
            <person name="Baker R."/>
            <person name="Thomas B.C."/>
            <person name="Morowitz M.J."/>
            <person name="Banfield J.F."/>
        </authorList>
    </citation>
    <scope>NUCLEOTIDE SEQUENCE [LARGE SCALE GENOMIC DNA]</scope>
    <source>
        <strain evidence="10">S2_018_000_R3_110</strain>
    </source>
</reference>
<dbReference type="EMBL" id="QFNF01000002">
    <property type="protein sequence ID" value="PZO80758.1"/>
    <property type="molecule type" value="Genomic_DNA"/>
</dbReference>
<evidence type="ECO:0000313" key="11">
    <source>
        <dbReference type="Proteomes" id="UP000248614"/>
    </source>
</evidence>
<evidence type="ECO:0000313" key="10">
    <source>
        <dbReference type="EMBL" id="PZO80758.1"/>
    </source>
</evidence>
<evidence type="ECO:0000256" key="7">
    <source>
        <dbReference type="PROSITE-ProRule" id="PRU01373"/>
    </source>
</evidence>
<organism evidence="10 11">
    <name type="scientific">Sphingomonas hengshuiensis</name>
    <dbReference type="NCBI Taxonomy" id="1609977"/>
    <lineage>
        <taxon>Bacteria</taxon>
        <taxon>Pseudomonadati</taxon>
        <taxon>Pseudomonadota</taxon>
        <taxon>Alphaproteobacteria</taxon>
        <taxon>Sphingomonadales</taxon>
        <taxon>Sphingomonadaceae</taxon>
        <taxon>Sphingomonas</taxon>
    </lineage>
</organism>
<keyword evidence="3" id="KW-0808">Transferase</keyword>
<evidence type="ECO:0000256" key="5">
    <source>
        <dbReference type="ARBA" id="ARBA00022984"/>
    </source>
</evidence>
<dbReference type="Gene3D" id="1.10.101.10">
    <property type="entry name" value="PGBD-like superfamily/PGBD"/>
    <property type="match status" value="1"/>
</dbReference>
<dbReference type="Proteomes" id="UP000248614">
    <property type="component" value="Unassembled WGS sequence"/>
</dbReference>
<dbReference type="InterPro" id="IPR050979">
    <property type="entry name" value="LD-transpeptidase"/>
</dbReference>
<dbReference type="GO" id="GO:0071555">
    <property type="term" value="P:cell wall organization"/>
    <property type="evidence" value="ECO:0007669"/>
    <property type="project" value="UniProtKB-UniRule"/>
</dbReference>
<evidence type="ECO:0000256" key="1">
    <source>
        <dbReference type="ARBA" id="ARBA00004752"/>
    </source>
</evidence>
<evidence type="ECO:0000259" key="9">
    <source>
        <dbReference type="PROSITE" id="PS52029"/>
    </source>
</evidence>
<evidence type="ECO:0000256" key="4">
    <source>
        <dbReference type="ARBA" id="ARBA00022960"/>
    </source>
</evidence>
<dbReference type="InterPro" id="IPR038063">
    <property type="entry name" value="Transpep_catalytic_dom"/>
</dbReference>
<dbReference type="InterPro" id="IPR002477">
    <property type="entry name" value="Peptidoglycan-bd-like"/>
</dbReference>
<dbReference type="Pfam" id="PF03734">
    <property type="entry name" value="YkuD"/>
    <property type="match status" value="1"/>
</dbReference>
<dbReference type="Gene3D" id="2.40.440.10">
    <property type="entry name" value="L,D-transpeptidase catalytic domain-like"/>
    <property type="match status" value="1"/>
</dbReference>
<keyword evidence="8" id="KW-0732">Signal</keyword>
<accession>A0A2W5BHW6</accession>
<feature type="chain" id="PRO_5016146910" description="L,D-TPase catalytic domain-containing protein" evidence="8">
    <location>
        <begin position="18"/>
        <end position="329"/>
    </location>
</feature>
<feature type="active site" description="Proton donor/acceptor" evidence="7">
    <location>
        <position position="288"/>
    </location>
</feature>
<dbReference type="InterPro" id="IPR036365">
    <property type="entry name" value="PGBD-like_sf"/>
</dbReference>
<protein>
    <recommendedName>
        <fullName evidence="9">L,D-TPase catalytic domain-containing protein</fullName>
    </recommendedName>
</protein>
<dbReference type="SUPFAM" id="SSF141523">
    <property type="entry name" value="L,D-transpeptidase catalytic domain-like"/>
    <property type="match status" value="1"/>
</dbReference>
<dbReference type="AlphaFoldDB" id="A0A2W5BHW6"/>
<feature type="signal peptide" evidence="8">
    <location>
        <begin position="1"/>
        <end position="17"/>
    </location>
</feature>
<gene>
    <name evidence="10" type="ORF">DI632_01620</name>
</gene>
<dbReference type="PROSITE" id="PS52029">
    <property type="entry name" value="LD_TPASE"/>
    <property type="match status" value="1"/>
</dbReference>
<dbReference type="Pfam" id="PF01471">
    <property type="entry name" value="PG_binding_1"/>
    <property type="match status" value="1"/>
</dbReference>
<dbReference type="UniPathway" id="UPA00219"/>
<keyword evidence="4 7" id="KW-0133">Cell shape</keyword>
<dbReference type="GO" id="GO:0071972">
    <property type="term" value="F:peptidoglycan L,D-transpeptidase activity"/>
    <property type="evidence" value="ECO:0007669"/>
    <property type="project" value="TreeGrafter"/>
</dbReference>
<evidence type="ECO:0000256" key="8">
    <source>
        <dbReference type="SAM" id="SignalP"/>
    </source>
</evidence>
<dbReference type="GO" id="GO:0008360">
    <property type="term" value="P:regulation of cell shape"/>
    <property type="evidence" value="ECO:0007669"/>
    <property type="project" value="UniProtKB-UniRule"/>
</dbReference>
<keyword evidence="6 7" id="KW-0961">Cell wall biogenesis/degradation</keyword>
<comment type="caution">
    <text evidence="10">The sequence shown here is derived from an EMBL/GenBank/DDBJ whole genome shotgun (WGS) entry which is preliminary data.</text>
</comment>
<feature type="active site" description="Nucleophile" evidence="7">
    <location>
        <position position="304"/>
    </location>
</feature>
<dbReference type="CDD" id="cd16913">
    <property type="entry name" value="YkuD_like"/>
    <property type="match status" value="1"/>
</dbReference>
<comment type="pathway">
    <text evidence="1 7">Cell wall biogenesis; peptidoglycan biosynthesis.</text>
</comment>
<dbReference type="SUPFAM" id="SSF47090">
    <property type="entry name" value="PGBD-like"/>
    <property type="match status" value="1"/>
</dbReference>
<dbReference type="GO" id="GO:0016740">
    <property type="term" value="F:transferase activity"/>
    <property type="evidence" value="ECO:0007669"/>
    <property type="project" value="UniProtKB-KW"/>
</dbReference>
<evidence type="ECO:0000256" key="3">
    <source>
        <dbReference type="ARBA" id="ARBA00022679"/>
    </source>
</evidence>
<dbReference type="InterPro" id="IPR036366">
    <property type="entry name" value="PGBDSf"/>
</dbReference>
<sequence>MKRLALAAVLASGVAVAQAPSQQPAPALDRNILHAQVLLDRHGFTSGVIDGKDSVLFKRALRGFQTARGLPVTGALDAATTRALGPAMRPATVTLTLSERALAGPYTNPIPKDYAEQAKLTTIGYRSPLEKLAEMFHTTPATLVALNSRETMLRPGTRVVFPNVLPSSRSYADSWSEDYRRTLGNLNVDASQPQADRVVVDKSEGWLRAYSGDRILAQVPATMGSAHDPLPIGRWTIQGVAANPDWQYNPAILRHADKSDSKEIVPPGPNNPVGVVWIDLSKEHYGIHGTAEPANIGKTESNGCIRLTNWDAARLSLMVKPGTPAIFQP</sequence>
<evidence type="ECO:0000256" key="2">
    <source>
        <dbReference type="ARBA" id="ARBA00005992"/>
    </source>
</evidence>
<comment type="similarity">
    <text evidence="2">Belongs to the YkuD family.</text>
</comment>
<keyword evidence="5 7" id="KW-0573">Peptidoglycan synthesis</keyword>
<feature type="domain" description="L,D-TPase catalytic" evidence="9">
    <location>
        <begin position="196"/>
        <end position="328"/>
    </location>
</feature>
<dbReference type="PANTHER" id="PTHR30582:SF30">
    <property type="entry name" value="BLR4375 PROTEIN"/>
    <property type="match status" value="1"/>
</dbReference>
<dbReference type="InterPro" id="IPR005490">
    <property type="entry name" value="LD_TPept_cat_dom"/>
</dbReference>